<dbReference type="InterPro" id="IPR000906">
    <property type="entry name" value="ZU5_dom"/>
</dbReference>
<feature type="domain" description="ZU5" evidence="4">
    <location>
        <begin position="437"/>
        <end position="578"/>
    </location>
</feature>
<dbReference type="PROSITE" id="PS51450">
    <property type="entry name" value="LRR"/>
    <property type="match status" value="4"/>
</dbReference>
<feature type="domain" description="ZU5" evidence="4">
    <location>
        <begin position="305"/>
        <end position="436"/>
    </location>
</feature>
<dbReference type="Pfam" id="PF00531">
    <property type="entry name" value="Death"/>
    <property type="match status" value="1"/>
</dbReference>
<dbReference type="Pfam" id="PF00560">
    <property type="entry name" value="LRR_1"/>
    <property type="match status" value="1"/>
</dbReference>
<evidence type="ECO:0000259" key="3">
    <source>
        <dbReference type="PROSITE" id="PS50017"/>
    </source>
</evidence>
<dbReference type="SMART" id="SM00005">
    <property type="entry name" value="DEATH"/>
    <property type="match status" value="1"/>
</dbReference>
<organism evidence="5 6">
    <name type="scientific">Pelobates cultripes</name>
    <name type="common">Western spadefoot toad</name>
    <dbReference type="NCBI Taxonomy" id="61616"/>
    <lineage>
        <taxon>Eukaryota</taxon>
        <taxon>Metazoa</taxon>
        <taxon>Chordata</taxon>
        <taxon>Craniata</taxon>
        <taxon>Vertebrata</taxon>
        <taxon>Euteleostomi</taxon>
        <taxon>Amphibia</taxon>
        <taxon>Batrachia</taxon>
        <taxon>Anura</taxon>
        <taxon>Pelobatoidea</taxon>
        <taxon>Pelobatidae</taxon>
        <taxon>Pelobates</taxon>
    </lineage>
</organism>
<evidence type="ECO:0000313" key="5">
    <source>
        <dbReference type="EMBL" id="CAH2325354.1"/>
    </source>
</evidence>
<evidence type="ECO:0000259" key="4">
    <source>
        <dbReference type="PROSITE" id="PS51145"/>
    </source>
</evidence>
<dbReference type="InterPro" id="IPR003591">
    <property type="entry name" value="Leu-rich_rpt_typical-subtyp"/>
</dbReference>
<evidence type="ECO:0000313" key="6">
    <source>
        <dbReference type="Proteomes" id="UP001295444"/>
    </source>
</evidence>
<proteinExistence type="predicted"/>
<dbReference type="Gene3D" id="3.80.10.10">
    <property type="entry name" value="Ribonuclease Inhibitor"/>
    <property type="match status" value="1"/>
</dbReference>
<evidence type="ECO:0000256" key="1">
    <source>
        <dbReference type="ARBA" id="ARBA00022614"/>
    </source>
</evidence>
<name>A0AAD1TJU9_PELCU</name>
<keyword evidence="1" id="KW-0433">Leucine-rich repeat</keyword>
<dbReference type="Pfam" id="PF00791">
    <property type="entry name" value="ZU5"/>
    <property type="match status" value="1"/>
</dbReference>
<dbReference type="InterPro" id="IPR001611">
    <property type="entry name" value="Leu-rich_rpt"/>
</dbReference>
<dbReference type="GO" id="GO:0005737">
    <property type="term" value="C:cytoplasm"/>
    <property type="evidence" value="ECO:0007669"/>
    <property type="project" value="TreeGrafter"/>
</dbReference>
<sequence>MDSQWVGTSTEEPVSPSSPIAGDRLVLEYRSDGCECFLQLTEAKRGDLEQVEILHLSSNNAQISQAVGALHILHELRVLVLKGGLARDELGKCQHGLLTSLPSELCNLKRLTYLDLSYNSFTELPSCLTFLTSLSELHLSCNHLRTLPEDISNLVNLTYLSVMFNQLTEIPAAIGQLRKLDKLYLSGNKLESLPEEIGCLKVCTELDLSDNCLTGVPETLCHMTFLKQLSLQNNRLASISAGLARLPDLCNLNLMYNSLRHVPQEILNCSCAHLKGNPIGEPESLPTIEDEIRSLEIKEIHLKREDDRFLIIPNGCRVYLPCGTEIYFPFGAVTSTITIYFQILPPDQQHVKLEHHDILLSRILELRPHGIQFHQDVDIAIPVNSPGSLKKREIVIRTLSGQTWTDLHTTTVKRTHEMMATCRTLHFSWFFVVSRLVEDHCEVPAEGNTLFSSVDNGIRVFFPPGATNDTRTVRMQVLPVRAKELKKITGDSNSLTSPLLCLSQSSTANFLNPVKIQLPLPPGVTGTGLDRSCLVLLHGDKQAQNWTDITSQVVLEITHIYARFEVDHFSWYWLWYTTKSYVGDLAKTVYKRLRMYQVHFVALQRKRDPEQVLLQCVTKSKVDNTVKKLKDRYKGPEPSDLVDLVEGEQFFAAFEQGLKLHSDRPDCVSGRLSFIFYSRMKNMKEVYVTSSDRENSDVKGQVSFYRGSVPEALAEEITKHRKGPESEWMASLPIKLPKLKSSDTALGKNRNSYSLPPLNLGNAEMGYLTESNLLSIARQIGREWRIIGMNLNLSHGELERIEYKSSGDLDKQILEMLFVWANKNYSQPDCVERLVKAMQDSGRTDIAEMIQQIVTLGKQKYTQSIRRLGLDQGNSSEDSAIALSQ</sequence>
<protein>
    <submittedName>
        <fullName evidence="5">P53-induced death domain-containing 1</fullName>
    </submittedName>
</protein>
<dbReference type="Proteomes" id="UP001295444">
    <property type="component" value="Chromosome 12"/>
</dbReference>
<dbReference type="SMART" id="SM00369">
    <property type="entry name" value="LRR_TYP"/>
    <property type="match status" value="6"/>
</dbReference>
<dbReference type="InterPro" id="IPR000488">
    <property type="entry name" value="Death_dom"/>
</dbReference>
<dbReference type="PANTHER" id="PTHR48051">
    <property type="match status" value="1"/>
</dbReference>
<feature type="domain" description="Death" evidence="3">
    <location>
        <begin position="769"/>
        <end position="854"/>
    </location>
</feature>
<dbReference type="SUPFAM" id="SSF47986">
    <property type="entry name" value="DEATH domain"/>
    <property type="match status" value="1"/>
</dbReference>
<dbReference type="SUPFAM" id="SSF52058">
    <property type="entry name" value="L domain-like"/>
    <property type="match status" value="1"/>
</dbReference>
<dbReference type="PROSITE" id="PS51145">
    <property type="entry name" value="ZU5"/>
    <property type="match status" value="2"/>
</dbReference>
<dbReference type="Gene3D" id="1.10.533.10">
    <property type="entry name" value="Death Domain, Fas"/>
    <property type="match status" value="1"/>
</dbReference>
<dbReference type="FunFam" id="2.60.220.30:FF:000011">
    <property type="entry name" value="P53-induced death domain protein 1"/>
    <property type="match status" value="1"/>
</dbReference>
<evidence type="ECO:0000256" key="2">
    <source>
        <dbReference type="ARBA" id="ARBA00022737"/>
    </source>
</evidence>
<dbReference type="PANTHER" id="PTHR48051:SF39">
    <property type="entry name" value="P53-INDUCED DEATH DOMAIN PROTEIN 1"/>
    <property type="match status" value="1"/>
</dbReference>
<dbReference type="FunFam" id="1.10.533.10:FF:000088">
    <property type="entry name" value="P53-induced death domain protein 1"/>
    <property type="match status" value="1"/>
</dbReference>
<keyword evidence="2" id="KW-0677">Repeat</keyword>
<dbReference type="InterPro" id="IPR011029">
    <property type="entry name" value="DEATH-like_dom_sf"/>
</dbReference>
<dbReference type="InterPro" id="IPR050216">
    <property type="entry name" value="LRR_domain-containing"/>
</dbReference>
<keyword evidence="6" id="KW-1185">Reference proteome</keyword>
<accession>A0AAD1TJU9</accession>
<dbReference type="InterPro" id="IPR032675">
    <property type="entry name" value="LRR_dom_sf"/>
</dbReference>
<dbReference type="SMART" id="SM00364">
    <property type="entry name" value="LRR_BAC"/>
    <property type="match status" value="4"/>
</dbReference>
<dbReference type="AlphaFoldDB" id="A0AAD1TJU9"/>
<dbReference type="Gene3D" id="2.60.220.30">
    <property type="match status" value="2"/>
</dbReference>
<dbReference type="EMBL" id="OW240923">
    <property type="protein sequence ID" value="CAH2325354.1"/>
    <property type="molecule type" value="Genomic_DNA"/>
</dbReference>
<gene>
    <name evidence="5" type="ORF">PECUL_23A040514</name>
</gene>
<reference evidence="5" key="1">
    <citation type="submission" date="2022-03" db="EMBL/GenBank/DDBJ databases">
        <authorList>
            <person name="Alioto T."/>
            <person name="Alioto T."/>
            <person name="Gomez Garrido J."/>
        </authorList>
    </citation>
    <scope>NUCLEOTIDE SEQUENCE</scope>
</reference>
<dbReference type="Pfam" id="PF13855">
    <property type="entry name" value="LRR_8"/>
    <property type="match status" value="1"/>
</dbReference>
<dbReference type="PROSITE" id="PS50017">
    <property type="entry name" value="DEATH_DOMAIN"/>
    <property type="match status" value="1"/>
</dbReference>
<dbReference type="GO" id="GO:0007165">
    <property type="term" value="P:signal transduction"/>
    <property type="evidence" value="ECO:0007669"/>
    <property type="project" value="InterPro"/>
</dbReference>